<evidence type="ECO:0000256" key="4">
    <source>
        <dbReference type="ARBA" id="ARBA00023163"/>
    </source>
</evidence>
<dbReference type="GO" id="GO:0003700">
    <property type="term" value="F:DNA-binding transcription factor activity"/>
    <property type="evidence" value="ECO:0007669"/>
    <property type="project" value="InterPro"/>
</dbReference>
<dbReference type="SUPFAM" id="SSF53850">
    <property type="entry name" value="Periplasmic binding protein-like II"/>
    <property type="match status" value="1"/>
</dbReference>
<dbReference type="AlphaFoldDB" id="A0A089M7R9"/>
<proteinExistence type="inferred from homology"/>
<dbReference type="InterPro" id="IPR036390">
    <property type="entry name" value="WH_DNA-bd_sf"/>
</dbReference>
<evidence type="ECO:0000256" key="3">
    <source>
        <dbReference type="ARBA" id="ARBA00023125"/>
    </source>
</evidence>
<dbReference type="InterPro" id="IPR005119">
    <property type="entry name" value="LysR_subst-bd"/>
</dbReference>
<dbReference type="PANTHER" id="PTHR30126:SF40">
    <property type="entry name" value="HTH-TYPE TRANSCRIPTIONAL REGULATOR GLTR"/>
    <property type="match status" value="1"/>
</dbReference>
<dbReference type="Gene3D" id="1.10.10.10">
    <property type="entry name" value="Winged helix-like DNA-binding domain superfamily/Winged helix DNA-binding domain"/>
    <property type="match status" value="1"/>
</dbReference>
<name>A0A089M7R9_9BACL</name>
<evidence type="ECO:0000256" key="2">
    <source>
        <dbReference type="ARBA" id="ARBA00023015"/>
    </source>
</evidence>
<evidence type="ECO:0000313" key="6">
    <source>
        <dbReference type="EMBL" id="AIQ67548.1"/>
    </source>
</evidence>
<dbReference type="GO" id="GO:0000976">
    <property type="term" value="F:transcription cis-regulatory region binding"/>
    <property type="evidence" value="ECO:0007669"/>
    <property type="project" value="TreeGrafter"/>
</dbReference>
<evidence type="ECO:0000313" key="7">
    <source>
        <dbReference type="Proteomes" id="UP000029500"/>
    </source>
</evidence>
<dbReference type="EMBL" id="CP009287">
    <property type="protein sequence ID" value="AIQ67548.1"/>
    <property type="molecule type" value="Genomic_DNA"/>
</dbReference>
<dbReference type="HOGENOM" id="CLU_039613_6_1_9"/>
<dbReference type="PROSITE" id="PS50931">
    <property type="entry name" value="HTH_LYSR"/>
    <property type="match status" value="1"/>
</dbReference>
<keyword evidence="4" id="KW-0804">Transcription</keyword>
<dbReference type="Gene3D" id="3.40.190.10">
    <property type="entry name" value="Periplasmic binding protein-like II"/>
    <property type="match status" value="2"/>
</dbReference>
<dbReference type="Proteomes" id="UP000029500">
    <property type="component" value="Chromosome"/>
</dbReference>
<organism evidence="6 7">
    <name type="scientific">Paenibacillus graminis</name>
    <dbReference type="NCBI Taxonomy" id="189425"/>
    <lineage>
        <taxon>Bacteria</taxon>
        <taxon>Bacillati</taxon>
        <taxon>Bacillota</taxon>
        <taxon>Bacilli</taxon>
        <taxon>Bacillales</taxon>
        <taxon>Paenibacillaceae</taxon>
        <taxon>Paenibacillus</taxon>
    </lineage>
</organism>
<dbReference type="CDD" id="cd05466">
    <property type="entry name" value="PBP2_LTTR_substrate"/>
    <property type="match status" value="1"/>
</dbReference>
<dbReference type="eggNOG" id="COG0583">
    <property type="taxonomic scope" value="Bacteria"/>
</dbReference>
<sequence>MNIENIEAFVYINHYGSFNKAADVLYISQPTVTARIQSLERELDCRVFDRVGKQINLTDKGRQFLPYAQQILQVYQTGKHQVQSKGLVPDELRIGSTISVSNYLMPQLLVHLKTAYPNLNIKLTTAPTEVLIDKLKAKDIDLAFIRKVVNPAIQAYPFCEDPISLYVYEGHPLAQARRASIQDIRKETLVFFECGSLDWLRLHRVFESMEQPPDIVYQVDNLETAKKLVLRKAGIAFLPVLSVQEEVAAGTLTRVEIAETEGISLRTSLISLNGEYAGFIQTLLELGTGNPLNRLIV</sequence>
<dbReference type="Pfam" id="PF03466">
    <property type="entry name" value="LysR_substrate"/>
    <property type="match status" value="1"/>
</dbReference>
<dbReference type="KEGG" id="pgm:PGRAT_07790"/>
<keyword evidence="7" id="KW-1185">Reference proteome</keyword>
<accession>A0A089M7R9</accession>
<dbReference type="RefSeq" id="WP_025705006.1">
    <property type="nucleotide sequence ID" value="NZ_CP009287.1"/>
</dbReference>
<keyword evidence="2" id="KW-0805">Transcription regulation</keyword>
<dbReference type="InterPro" id="IPR036388">
    <property type="entry name" value="WH-like_DNA-bd_sf"/>
</dbReference>
<gene>
    <name evidence="6" type="ORF">PGRAT_07790</name>
</gene>
<reference evidence="6 7" key="1">
    <citation type="submission" date="2014-08" db="EMBL/GenBank/DDBJ databases">
        <title>Comparative genomics of the Paenibacillus odorifer group.</title>
        <authorList>
            <person name="den Bakker H.C."/>
            <person name="Tsai Y.-C."/>
            <person name="Martin N."/>
            <person name="Korlach J."/>
            <person name="Wiedmann M."/>
        </authorList>
    </citation>
    <scope>NUCLEOTIDE SEQUENCE [LARGE SCALE GENOMIC DNA]</scope>
    <source>
        <strain evidence="6 7">DSM 15220</strain>
    </source>
</reference>
<dbReference type="InterPro" id="IPR000847">
    <property type="entry name" value="LysR_HTH_N"/>
</dbReference>
<dbReference type="OrthoDB" id="9785745at2"/>
<dbReference type="PANTHER" id="PTHR30126">
    <property type="entry name" value="HTH-TYPE TRANSCRIPTIONAL REGULATOR"/>
    <property type="match status" value="1"/>
</dbReference>
<dbReference type="PRINTS" id="PR00039">
    <property type="entry name" value="HTHLYSR"/>
</dbReference>
<protein>
    <submittedName>
        <fullName evidence="6">LysR family transcriptional regulator</fullName>
    </submittedName>
</protein>
<dbReference type="STRING" id="189425.PGRAT_07790"/>
<dbReference type="SUPFAM" id="SSF46785">
    <property type="entry name" value="Winged helix' DNA-binding domain"/>
    <property type="match status" value="1"/>
</dbReference>
<dbReference type="FunFam" id="1.10.10.10:FF:000001">
    <property type="entry name" value="LysR family transcriptional regulator"/>
    <property type="match status" value="1"/>
</dbReference>
<evidence type="ECO:0000259" key="5">
    <source>
        <dbReference type="PROSITE" id="PS50931"/>
    </source>
</evidence>
<comment type="similarity">
    <text evidence="1">Belongs to the LysR transcriptional regulatory family.</text>
</comment>
<feature type="domain" description="HTH lysR-type" evidence="5">
    <location>
        <begin position="1"/>
        <end position="58"/>
    </location>
</feature>
<keyword evidence="3" id="KW-0238">DNA-binding</keyword>
<dbReference type="Pfam" id="PF00126">
    <property type="entry name" value="HTH_1"/>
    <property type="match status" value="1"/>
</dbReference>
<evidence type="ECO:0000256" key="1">
    <source>
        <dbReference type="ARBA" id="ARBA00009437"/>
    </source>
</evidence>